<accession>A0A645IHY1</accession>
<dbReference type="GO" id="GO:0006260">
    <property type="term" value="P:DNA replication"/>
    <property type="evidence" value="ECO:0007669"/>
    <property type="project" value="UniProtKB-KW"/>
</dbReference>
<evidence type="ECO:0000256" key="3">
    <source>
        <dbReference type="ARBA" id="ARBA00011738"/>
    </source>
</evidence>
<dbReference type="EMBL" id="VSSQ01115484">
    <property type="protein sequence ID" value="MPN50897.1"/>
    <property type="molecule type" value="Genomic_DNA"/>
</dbReference>
<organism evidence="13">
    <name type="scientific">bioreactor metagenome</name>
    <dbReference type="NCBI Taxonomy" id="1076179"/>
    <lineage>
        <taxon>unclassified sequences</taxon>
        <taxon>metagenomes</taxon>
        <taxon>ecological metagenomes</taxon>
    </lineage>
</organism>
<dbReference type="Gene3D" id="2.60.260.20">
    <property type="entry name" value="Urease metallochaperone UreE, N-terminal domain"/>
    <property type="match status" value="1"/>
</dbReference>
<evidence type="ECO:0000256" key="1">
    <source>
        <dbReference type="ARBA" id="ARBA00001947"/>
    </source>
</evidence>
<dbReference type="InterPro" id="IPR008971">
    <property type="entry name" value="HSP40/DnaJ_pept-bd"/>
</dbReference>
<evidence type="ECO:0000256" key="8">
    <source>
        <dbReference type="ARBA" id="ARBA00022771"/>
    </source>
</evidence>
<keyword evidence="10" id="KW-0346">Stress response</keyword>
<proteinExistence type="predicted"/>
<dbReference type="GO" id="GO:0008270">
    <property type="term" value="F:zinc ion binding"/>
    <property type="evidence" value="ECO:0007669"/>
    <property type="project" value="UniProtKB-KW"/>
</dbReference>
<dbReference type="PANTHER" id="PTHR43096:SF48">
    <property type="entry name" value="CHAPERONE PROTEIN DNAJ"/>
    <property type="match status" value="1"/>
</dbReference>
<evidence type="ECO:0000313" key="13">
    <source>
        <dbReference type="EMBL" id="MPN50897.1"/>
    </source>
</evidence>
<evidence type="ECO:0000256" key="6">
    <source>
        <dbReference type="ARBA" id="ARBA00022723"/>
    </source>
</evidence>
<evidence type="ECO:0000256" key="4">
    <source>
        <dbReference type="ARBA" id="ARBA00022490"/>
    </source>
</evidence>
<evidence type="ECO:0000256" key="7">
    <source>
        <dbReference type="ARBA" id="ARBA00022737"/>
    </source>
</evidence>
<dbReference type="CDD" id="cd10747">
    <property type="entry name" value="DnaJ_C"/>
    <property type="match status" value="1"/>
</dbReference>
<evidence type="ECO:0000256" key="11">
    <source>
        <dbReference type="ARBA" id="ARBA00023186"/>
    </source>
</evidence>
<comment type="caution">
    <text evidence="13">The sequence shown here is derived from an EMBL/GenBank/DDBJ whole genome shotgun (WGS) entry which is preliminary data.</text>
</comment>
<sequence>MFQRRGQDVHLEMPITFVQAALGTQVSVPSLDGTAQLTIPEGTQTGTVFRMRGAGIPNVSGKGRGDQYVKVNIEIPKNLNIPQKEVLKKFESMVGDNQYEAKKGFFDKVKDFFTQ</sequence>
<evidence type="ECO:0000256" key="9">
    <source>
        <dbReference type="ARBA" id="ARBA00022833"/>
    </source>
</evidence>
<dbReference type="InterPro" id="IPR002939">
    <property type="entry name" value="DnaJ_C"/>
</dbReference>
<comment type="subunit">
    <text evidence="3">Homodimer.</text>
</comment>
<dbReference type="GO" id="GO:0005737">
    <property type="term" value="C:cytoplasm"/>
    <property type="evidence" value="ECO:0007669"/>
    <property type="project" value="UniProtKB-SubCell"/>
</dbReference>
<evidence type="ECO:0000259" key="12">
    <source>
        <dbReference type="Pfam" id="PF01556"/>
    </source>
</evidence>
<keyword evidence="7" id="KW-0677">Repeat</keyword>
<dbReference type="SUPFAM" id="SSF49493">
    <property type="entry name" value="HSP40/DnaJ peptide-binding domain"/>
    <property type="match status" value="1"/>
</dbReference>
<evidence type="ECO:0000256" key="10">
    <source>
        <dbReference type="ARBA" id="ARBA00023016"/>
    </source>
</evidence>
<evidence type="ECO:0000256" key="5">
    <source>
        <dbReference type="ARBA" id="ARBA00022705"/>
    </source>
</evidence>
<keyword evidence="8" id="KW-0863">Zinc-finger</keyword>
<name>A0A645IHY1_9ZZZZ</name>
<keyword evidence="9" id="KW-0862">Zinc</keyword>
<feature type="domain" description="Chaperone DnaJ C-terminal" evidence="12">
    <location>
        <begin position="2"/>
        <end position="76"/>
    </location>
</feature>
<evidence type="ECO:0000256" key="2">
    <source>
        <dbReference type="ARBA" id="ARBA00004496"/>
    </source>
</evidence>
<dbReference type="AlphaFoldDB" id="A0A645IHY1"/>
<dbReference type="FunFam" id="2.60.260.20:FF:000004">
    <property type="entry name" value="Molecular chaperone DnaJ"/>
    <property type="match status" value="1"/>
</dbReference>
<dbReference type="GO" id="GO:0042026">
    <property type="term" value="P:protein refolding"/>
    <property type="evidence" value="ECO:0007669"/>
    <property type="project" value="TreeGrafter"/>
</dbReference>
<gene>
    <name evidence="13" type="primary">dnaJ_70</name>
    <name evidence="13" type="ORF">SDC9_198537</name>
</gene>
<dbReference type="PANTHER" id="PTHR43096">
    <property type="entry name" value="DNAJ HOMOLOG 1, MITOCHONDRIAL-RELATED"/>
    <property type="match status" value="1"/>
</dbReference>
<reference evidence="13" key="1">
    <citation type="submission" date="2019-08" db="EMBL/GenBank/DDBJ databases">
        <authorList>
            <person name="Kucharzyk K."/>
            <person name="Murdoch R.W."/>
            <person name="Higgins S."/>
            <person name="Loffler F."/>
        </authorList>
    </citation>
    <scope>NUCLEOTIDE SEQUENCE</scope>
</reference>
<keyword evidence="6" id="KW-0479">Metal-binding</keyword>
<keyword evidence="11" id="KW-0143">Chaperone</keyword>
<protein>
    <submittedName>
        <fullName evidence="13">Chaperone protein DnaJ</fullName>
    </submittedName>
</protein>
<dbReference type="GO" id="GO:0051082">
    <property type="term" value="F:unfolded protein binding"/>
    <property type="evidence" value="ECO:0007669"/>
    <property type="project" value="InterPro"/>
</dbReference>
<comment type="cofactor">
    <cofactor evidence="1">
        <name>Zn(2+)</name>
        <dbReference type="ChEBI" id="CHEBI:29105"/>
    </cofactor>
</comment>
<comment type="subcellular location">
    <subcellularLocation>
        <location evidence="2">Cytoplasm</location>
    </subcellularLocation>
</comment>
<dbReference type="Pfam" id="PF01556">
    <property type="entry name" value="DnaJ_C"/>
    <property type="match status" value="1"/>
</dbReference>
<keyword evidence="5" id="KW-0235">DNA replication</keyword>
<keyword evidence="4" id="KW-0963">Cytoplasm</keyword>